<proteinExistence type="predicted"/>
<evidence type="ECO:0008006" key="3">
    <source>
        <dbReference type="Google" id="ProtNLM"/>
    </source>
</evidence>
<dbReference type="EMBL" id="CP021425">
    <property type="protein sequence ID" value="ARU58762.1"/>
    <property type="molecule type" value="Genomic_DNA"/>
</dbReference>
<evidence type="ECO:0000313" key="1">
    <source>
        <dbReference type="EMBL" id="ARU58762.1"/>
    </source>
</evidence>
<dbReference type="OrthoDB" id="4119964at2"/>
<accession>A0A1Y0IE19</accession>
<dbReference type="KEGG" id="ome:OLMES_4773"/>
<evidence type="ECO:0000313" key="2">
    <source>
        <dbReference type="Proteomes" id="UP000196027"/>
    </source>
</evidence>
<dbReference type="RefSeq" id="WP_087463505.1">
    <property type="nucleotide sequence ID" value="NZ_CP021425.1"/>
</dbReference>
<protein>
    <recommendedName>
        <fullName evidence="3">DUF2971 domain-containing protein</fullName>
    </recommendedName>
</protein>
<reference evidence="1 2" key="1">
    <citation type="submission" date="2017-05" db="EMBL/GenBank/DDBJ databases">
        <title>Genomic insights into alkan degradation activity of Oleiphilus messinensis.</title>
        <authorList>
            <person name="Kozyavkin S.A."/>
            <person name="Slesarev A.I."/>
            <person name="Golyshin P.N."/>
            <person name="Korzhenkov A."/>
            <person name="Golyshina O.N."/>
            <person name="Toshchakov S.V."/>
        </authorList>
    </citation>
    <scope>NUCLEOTIDE SEQUENCE [LARGE SCALE GENOMIC DNA]</scope>
    <source>
        <strain evidence="1 2">ME102</strain>
    </source>
</reference>
<dbReference type="AlphaFoldDB" id="A0A1Y0IE19"/>
<name>A0A1Y0IE19_9GAMM</name>
<gene>
    <name evidence="1" type="ORF">OLMES_4773</name>
</gene>
<organism evidence="1 2">
    <name type="scientific">Oleiphilus messinensis</name>
    <dbReference type="NCBI Taxonomy" id="141451"/>
    <lineage>
        <taxon>Bacteria</taxon>
        <taxon>Pseudomonadati</taxon>
        <taxon>Pseudomonadota</taxon>
        <taxon>Gammaproteobacteria</taxon>
        <taxon>Oceanospirillales</taxon>
        <taxon>Oleiphilaceae</taxon>
        <taxon>Oleiphilus</taxon>
    </lineage>
</organism>
<keyword evidence="2" id="KW-1185">Reference proteome</keyword>
<dbReference type="Proteomes" id="UP000196027">
    <property type="component" value="Chromosome"/>
</dbReference>
<sequence>MFLYLNSDFLTLFRDARLPFIRLKDLNDPFLENLNVRQAQSRKVTEEEIKAEIWKQYQSLPAHLAELASFDYFLEQAMQQREQVVAKLAAKESKPTAVLSRAQLSTISVCQFFQDVTNLQIWQHYGNRGCGIVIELNGKDDYFQNASFQGVPQKFTEVSYRADRPVALDSANFLIPALCRPESFAYERELRLFRPVNDKMQARQKRGKDNIERFYHKFPVNLIVRVILGPATSANDVRELGVFLKNDMRYKHLLIQQCLLDESRYEYCISDISPSLFQGD</sequence>